<dbReference type="AlphaFoldDB" id="E6Q0C8"/>
<accession>E6Q0C8</accession>
<sequence>MKRTQIQIRALTQIQTQIQQTRHSQPARIHRVLPCHYRIFLVPTGAASVARVRKELHVFPSSIRLRLRPRRPRFSGSRPTRASKYPL</sequence>
<proteinExistence type="predicted"/>
<dbReference type="EMBL" id="CABN01000157">
    <property type="protein sequence ID" value="CBI00637.1"/>
    <property type="molecule type" value="Genomic_DNA"/>
</dbReference>
<gene>
    <name evidence="1" type="ORF">CARN3_0186</name>
</gene>
<evidence type="ECO:0000313" key="1">
    <source>
        <dbReference type="EMBL" id="CBI00637.1"/>
    </source>
</evidence>
<protein>
    <submittedName>
        <fullName evidence="1">Uncharacterized protein</fullName>
    </submittedName>
</protein>
<organism evidence="1">
    <name type="scientific">mine drainage metagenome</name>
    <dbReference type="NCBI Taxonomy" id="410659"/>
    <lineage>
        <taxon>unclassified sequences</taxon>
        <taxon>metagenomes</taxon>
        <taxon>ecological metagenomes</taxon>
    </lineage>
</organism>
<comment type="caution">
    <text evidence="1">The sequence shown here is derived from an EMBL/GenBank/DDBJ whole genome shotgun (WGS) entry which is preliminary data.</text>
</comment>
<reference evidence="1" key="1">
    <citation type="submission" date="2009-10" db="EMBL/GenBank/DDBJ databases">
        <title>Diversity of trophic interactions inside an arsenic-rich microbial ecosystem.</title>
        <authorList>
            <person name="Bertin P.N."/>
            <person name="Heinrich-Salmeron A."/>
            <person name="Pelletier E."/>
            <person name="Goulhen-Chollet F."/>
            <person name="Arsene-Ploetze F."/>
            <person name="Gallien S."/>
            <person name="Calteau A."/>
            <person name="Vallenet D."/>
            <person name="Casiot C."/>
            <person name="Chane-Woon-Ming B."/>
            <person name="Giloteaux L."/>
            <person name="Barakat M."/>
            <person name="Bonnefoy V."/>
            <person name="Bruneel O."/>
            <person name="Chandler M."/>
            <person name="Cleiss J."/>
            <person name="Duran R."/>
            <person name="Elbaz-Poulichet F."/>
            <person name="Fonknechten N."/>
            <person name="Lauga B."/>
            <person name="Mornico D."/>
            <person name="Ortet P."/>
            <person name="Schaeffer C."/>
            <person name="Siguier P."/>
            <person name="Alexander Thil Smith A."/>
            <person name="Van Dorsselaer A."/>
            <person name="Weissenbach J."/>
            <person name="Medigue C."/>
            <person name="Le Paslier D."/>
        </authorList>
    </citation>
    <scope>NUCLEOTIDE SEQUENCE</scope>
</reference>
<name>E6Q0C8_9ZZZZ</name>